<accession>A0ACC5RAX7</accession>
<protein>
    <submittedName>
        <fullName evidence="1">ABC transporter permease</fullName>
    </submittedName>
</protein>
<reference evidence="1" key="1">
    <citation type="submission" date="2021-01" db="EMBL/GenBank/DDBJ databases">
        <authorList>
            <person name="Sun Q."/>
        </authorList>
    </citation>
    <scope>NUCLEOTIDE SEQUENCE</scope>
    <source>
        <strain evidence="1">YIM B02566</strain>
    </source>
</reference>
<proteinExistence type="predicted"/>
<comment type="caution">
    <text evidence="1">The sequence shown here is derived from an EMBL/GenBank/DDBJ whole genome shotgun (WGS) entry which is preliminary data.</text>
</comment>
<gene>
    <name evidence="1" type="ORF">JHL16_25795</name>
</gene>
<name>A0ACC5RAX7_9HYPH</name>
<evidence type="ECO:0000313" key="1">
    <source>
        <dbReference type="EMBL" id="MBK1869802.1"/>
    </source>
</evidence>
<organism evidence="1 2">
    <name type="scientific">Taklimakanibacter albus</name>
    <dbReference type="NCBI Taxonomy" id="2800327"/>
    <lineage>
        <taxon>Bacteria</taxon>
        <taxon>Pseudomonadati</taxon>
        <taxon>Pseudomonadota</taxon>
        <taxon>Alphaproteobacteria</taxon>
        <taxon>Hyphomicrobiales</taxon>
        <taxon>Aestuariivirgaceae</taxon>
        <taxon>Taklimakanibacter</taxon>
    </lineage>
</organism>
<evidence type="ECO:0000313" key="2">
    <source>
        <dbReference type="Proteomes" id="UP000616151"/>
    </source>
</evidence>
<keyword evidence="2" id="KW-1185">Reference proteome</keyword>
<dbReference type="EMBL" id="JAENHL010000008">
    <property type="protein sequence ID" value="MBK1869802.1"/>
    <property type="molecule type" value="Genomic_DNA"/>
</dbReference>
<sequence length="346" mass="36183">MLRTFGTQKALNNLRTLGLALAIVLIAALVQSQRAAFLSFDNVLTLLRSMVALGMIAFAQKLVILLGEIDLSVGAIYGLAAILTATLWLGGGSLPFTLPLIPALICALLVAVLAGVINGFFTVRAGLPSFIATLGMLNVAEGLQLLVSNASTFTPAYNDPLPPAWELSLFHVLGGALLPFGIPSEILWLVAAFIFFWIIRHRTIFGFRLVAIGGNPDAARVARLPVAKYKYVVFILSAVMAALAGIIDFSYVGSVGPTQSGSLLFSAIAAVVIGGASLNGGRGTIVGTLLGVILLAMLNNGLALLGVGSFIQLIFIGVVTIAAVWLDTISQKLIRRAGQRSAEATT</sequence>
<dbReference type="Proteomes" id="UP000616151">
    <property type="component" value="Unassembled WGS sequence"/>
</dbReference>